<dbReference type="AlphaFoldDB" id="A0A7M6DJ39"/>
<evidence type="ECO:0000256" key="10">
    <source>
        <dbReference type="SAM" id="SignalP"/>
    </source>
</evidence>
<sequence>MVDIQQCIVLLLLVGTCSCTSTLSIMIERGQDECFYISKASGETITASFQVMHGDSVDFTLLDPKREIIYENRDSDGYELEQQIHIGGDYGFCFANSARYPTGVHFEYDFHLGSPEEAQFKKKLDEEKRRFLMNKIKENQPKVIGGHGAEGVKPVEMHHGGHKLQPDELEMDALAHAMLLISFNADRMEHFMNQHKSKQAFSHNVQMKNAEWINYYSVTVITLVIIMSLVQVIVVKSFFSGKINFKVWEF</sequence>
<comment type="similarity">
    <text evidence="2 8">Belongs to the EMP24/GP25L family.</text>
</comment>
<evidence type="ECO:0000256" key="3">
    <source>
        <dbReference type="ARBA" id="ARBA00022692"/>
    </source>
</evidence>
<keyword evidence="4 10" id="KW-0732">Signal</keyword>
<keyword evidence="3 8" id="KW-0812">Transmembrane</keyword>
<dbReference type="Pfam" id="PF01105">
    <property type="entry name" value="EMP24_GP25L"/>
    <property type="match status" value="1"/>
</dbReference>
<evidence type="ECO:0000256" key="7">
    <source>
        <dbReference type="ARBA" id="ARBA00037847"/>
    </source>
</evidence>
<evidence type="ECO:0000256" key="6">
    <source>
        <dbReference type="ARBA" id="ARBA00023136"/>
    </source>
</evidence>
<evidence type="ECO:0000256" key="9">
    <source>
        <dbReference type="SAM" id="Phobius"/>
    </source>
</evidence>
<evidence type="ECO:0000256" key="5">
    <source>
        <dbReference type="ARBA" id="ARBA00022989"/>
    </source>
</evidence>
<feature type="domain" description="GOLD" evidence="11">
    <location>
        <begin position="32"/>
        <end position="110"/>
    </location>
</feature>
<dbReference type="RefSeq" id="XP_066921749.1">
    <property type="nucleotide sequence ID" value="XM_067065648.1"/>
</dbReference>
<dbReference type="InterPro" id="IPR015720">
    <property type="entry name" value="Emp24-like"/>
</dbReference>
<evidence type="ECO:0000256" key="1">
    <source>
        <dbReference type="ARBA" id="ARBA00004479"/>
    </source>
</evidence>
<keyword evidence="13" id="KW-1185">Reference proteome</keyword>
<dbReference type="GO" id="GO:0012505">
    <property type="term" value="C:endomembrane system"/>
    <property type="evidence" value="ECO:0007669"/>
    <property type="project" value="UniProtKB-SubCell"/>
</dbReference>
<dbReference type="GO" id="GO:0016020">
    <property type="term" value="C:membrane"/>
    <property type="evidence" value="ECO:0007669"/>
    <property type="project" value="UniProtKB-SubCell"/>
</dbReference>
<dbReference type="OrthoDB" id="5976732at2759"/>
<dbReference type="EnsemblMetazoa" id="CLYHEMT012888.1">
    <property type="protein sequence ID" value="CLYHEMP012888.1"/>
    <property type="gene ID" value="CLYHEMG012888"/>
</dbReference>
<keyword evidence="5 9" id="KW-1133">Transmembrane helix</keyword>
<proteinExistence type="inferred from homology"/>
<protein>
    <recommendedName>
        <fullName evidence="11">GOLD domain-containing protein</fullName>
    </recommendedName>
</protein>
<dbReference type="SMART" id="SM01190">
    <property type="entry name" value="EMP24_GP25L"/>
    <property type="match status" value="1"/>
</dbReference>
<dbReference type="GeneID" id="136809069"/>
<dbReference type="InterPro" id="IPR036598">
    <property type="entry name" value="GOLD_dom_sf"/>
</dbReference>
<dbReference type="Proteomes" id="UP000594262">
    <property type="component" value="Unplaced"/>
</dbReference>
<organism evidence="12 13">
    <name type="scientific">Clytia hemisphaerica</name>
    <dbReference type="NCBI Taxonomy" id="252671"/>
    <lineage>
        <taxon>Eukaryota</taxon>
        <taxon>Metazoa</taxon>
        <taxon>Cnidaria</taxon>
        <taxon>Hydrozoa</taxon>
        <taxon>Hydroidolina</taxon>
        <taxon>Leptothecata</taxon>
        <taxon>Obeliida</taxon>
        <taxon>Clytiidae</taxon>
        <taxon>Clytia</taxon>
    </lineage>
</organism>
<feature type="transmembrane region" description="Helical" evidence="9">
    <location>
        <begin position="212"/>
        <end position="235"/>
    </location>
</feature>
<accession>A0A7M6DJ39</accession>
<feature type="signal peptide" evidence="10">
    <location>
        <begin position="1"/>
        <end position="19"/>
    </location>
</feature>
<evidence type="ECO:0000259" key="11">
    <source>
        <dbReference type="PROSITE" id="PS50866"/>
    </source>
</evidence>
<reference evidence="12" key="1">
    <citation type="submission" date="2021-01" db="UniProtKB">
        <authorList>
            <consortium name="EnsemblMetazoa"/>
        </authorList>
    </citation>
    <scope>IDENTIFICATION</scope>
</reference>
<dbReference type="PANTHER" id="PTHR22811">
    <property type="entry name" value="TRANSMEMBRANE EMP24 DOMAIN-CONTAINING PROTEIN"/>
    <property type="match status" value="1"/>
</dbReference>
<evidence type="ECO:0000256" key="8">
    <source>
        <dbReference type="RuleBase" id="RU003827"/>
    </source>
</evidence>
<dbReference type="SUPFAM" id="SSF101576">
    <property type="entry name" value="Supernatant protein factor (SPF), C-terminal domain"/>
    <property type="match status" value="1"/>
</dbReference>
<name>A0A7M6DJ39_9CNID</name>
<evidence type="ECO:0000313" key="12">
    <source>
        <dbReference type="EnsemblMetazoa" id="CLYHEMP012888.1"/>
    </source>
</evidence>
<comment type="subcellular location">
    <subcellularLocation>
        <location evidence="7">Endomembrane system</location>
        <topology evidence="7">Single-pass membrane protein</topology>
    </subcellularLocation>
    <subcellularLocation>
        <location evidence="1 8">Membrane</location>
        <topology evidence="1 8">Single-pass type I membrane protein</topology>
    </subcellularLocation>
</comment>
<keyword evidence="6 9" id="KW-0472">Membrane</keyword>
<feature type="chain" id="PRO_5029712409" description="GOLD domain-containing protein" evidence="10">
    <location>
        <begin position="20"/>
        <end position="250"/>
    </location>
</feature>
<evidence type="ECO:0000256" key="2">
    <source>
        <dbReference type="ARBA" id="ARBA00007104"/>
    </source>
</evidence>
<dbReference type="PROSITE" id="PS50866">
    <property type="entry name" value="GOLD"/>
    <property type="match status" value="1"/>
</dbReference>
<dbReference type="InterPro" id="IPR009038">
    <property type="entry name" value="GOLD_dom"/>
</dbReference>
<evidence type="ECO:0000313" key="13">
    <source>
        <dbReference type="Proteomes" id="UP000594262"/>
    </source>
</evidence>
<evidence type="ECO:0000256" key="4">
    <source>
        <dbReference type="ARBA" id="ARBA00022729"/>
    </source>
</evidence>